<evidence type="ECO:0000256" key="1">
    <source>
        <dbReference type="ARBA" id="ARBA00004107"/>
    </source>
</evidence>
<evidence type="ECO:0000256" key="12">
    <source>
        <dbReference type="ARBA" id="ARBA00023180"/>
    </source>
</evidence>
<keyword evidence="13" id="KW-0458">Lysosome</keyword>
<accession>K1RI18</accession>
<organism evidence="16">
    <name type="scientific">Magallana gigas</name>
    <name type="common">Pacific oyster</name>
    <name type="synonym">Crassostrea gigas</name>
    <dbReference type="NCBI Taxonomy" id="29159"/>
    <lineage>
        <taxon>Eukaryota</taxon>
        <taxon>Metazoa</taxon>
        <taxon>Spiralia</taxon>
        <taxon>Lophotrochozoa</taxon>
        <taxon>Mollusca</taxon>
        <taxon>Bivalvia</taxon>
        <taxon>Autobranchia</taxon>
        <taxon>Pteriomorphia</taxon>
        <taxon>Ostreida</taxon>
        <taxon>Ostreoidea</taxon>
        <taxon>Ostreidae</taxon>
        <taxon>Magallana</taxon>
    </lineage>
</organism>
<evidence type="ECO:0000259" key="15">
    <source>
        <dbReference type="Pfam" id="PF01490"/>
    </source>
</evidence>
<comment type="subcellular location">
    <subcellularLocation>
        <location evidence="1">Late endosome membrane</location>
        <topology evidence="1">Multi-pass membrane protein</topology>
    </subcellularLocation>
    <subcellularLocation>
        <location evidence="2">Lysosome membrane</location>
        <topology evidence="2">Multi-pass membrane protein</topology>
    </subcellularLocation>
</comment>
<evidence type="ECO:0000256" key="6">
    <source>
        <dbReference type="ARBA" id="ARBA00022753"/>
    </source>
</evidence>
<dbReference type="GO" id="GO:0015179">
    <property type="term" value="F:L-amino acid transmembrane transporter activity"/>
    <property type="evidence" value="ECO:0007669"/>
    <property type="project" value="TreeGrafter"/>
</dbReference>
<comment type="similarity">
    <text evidence="14">Belongs to the amino acid/polyamine transporter 2 family. SLC38A9 subfamily.</text>
</comment>
<keyword evidence="4" id="KW-0812">Transmembrane</keyword>
<dbReference type="PANTHER" id="PTHR22950:SF244">
    <property type="entry name" value="NEUTRAL AMINO ACID TRANSPORTER 9"/>
    <property type="match status" value="1"/>
</dbReference>
<dbReference type="GO" id="GO:0046872">
    <property type="term" value="F:metal ion binding"/>
    <property type="evidence" value="ECO:0007669"/>
    <property type="project" value="UniProtKB-KW"/>
</dbReference>
<evidence type="ECO:0000313" key="16">
    <source>
        <dbReference type="EMBL" id="EKC33866.1"/>
    </source>
</evidence>
<dbReference type="InParanoid" id="K1RI18"/>
<evidence type="ECO:0000256" key="10">
    <source>
        <dbReference type="ARBA" id="ARBA00023136"/>
    </source>
</evidence>
<feature type="domain" description="Amino acid transporter transmembrane" evidence="15">
    <location>
        <begin position="341"/>
        <end position="585"/>
    </location>
</feature>
<gene>
    <name evidence="16" type="ORF">CGI_10026356</name>
</gene>
<keyword evidence="11" id="KW-1015">Disulfide bond</keyword>
<dbReference type="InterPro" id="IPR013057">
    <property type="entry name" value="AA_transpt_TM"/>
</dbReference>
<keyword evidence="10" id="KW-0472">Membrane</keyword>
<dbReference type="PANTHER" id="PTHR22950">
    <property type="entry name" value="AMINO ACID TRANSPORTER"/>
    <property type="match status" value="1"/>
</dbReference>
<keyword evidence="7" id="KW-0029">Amino-acid transport</keyword>
<evidence type="ECO:0000256" key="13">
    <source>
        <dbReference type="ARBA" id="ARBA00023228"/>
    </source>
</evidence>
<evidence type="ECO:0000256" key="7">
    <source>
        <dbReference type="ARBA" id="ARBA00022970"/>
    </source>
</evidence>
<keyword evidence="3" id="KW-0813">Transport</keyword>
<keyword evidence="6" id="KW-0967">Endosome</keyword>
<dbReference type="GO" id="GO:0005765">
    <property type="term" value="C:lysosomal membrane"/>
    <property type="evidence" value="ECO:0007669"/>
    <property type="project" value="UniProtKB-SubCell"/>
</dbReference>
<evidence type="ECO:0000256" key="2">
    <source>
        <dbReference type="ARBA" id="ARBA00004155"/>
    </source>
</evidence>
<dbReference type="HOGENOM" id="CLU_037564_0_0_1"/>
<evidence type="ECO:0000256" key="14">
    <source>
        <dbReference type="ARBA" id="ARBA00038442"/>
    </source>
</evidence>
<keyword evidence="9" id="KW-0915">Sodium</keyword>
<keyword evidence="5" id="KW-0479">Metal-binding</keyword>
<evidence type="ECO:0000256" key="11">
    <source>
        <dbReference type="ARBA" id="ARBA00023157"/>
    </source>
</evidence>
<reference evidence="16" key="1">
    <citation type="journal article" date="2012" name="Nature">
        <title>The oyster genome reveals stress adaptation and complexity of shell formation.</title>
        <authorList>
            <person name="Zhang G."/>
            <person name="Fang X."/>
            <person name="Guo X."/>
            <person name="Li L."/>
            <person name="Luo R."/>
            <person name="Xu F."/>
            <person name="Yang P."/>
            <person name="Zhang L."/>
            <person name="Wang X."/>
            <person name="Qi H."/>
            <person name="Xiong Z."/>
            <person name="Que H."/>
            <person name="Xie Y."/>
            <person name="Holland P.W."/>
            <person name="Paps J."/>
            <person name="Zhu Y."/>
            <person name="Wu F."/>
            <person name="Chen Y."/>
            <person name="Wang J."/>
            <person name="Peng C."/>
            <person name="Meng J."/>
            <person name="Yang L."/>
            <person name="Liu J."/>
            <person name="Wen B."/>
            <person name="Zhang N."/>
            <person name="Huang Z."/>
            <person name="Zhu Q."/>
            <person name="Feng Y."/>
            <person name="Mount A."/>
            <person name="Hedgecock D."/>
            <person name="Xu Z."/>
            <person name="Liu Y."/>
            <person name="Domazet-Loso T."/>
            <person name="Du Y."/>
            <person name="Sun X."/>
            <person name="Zhang S."/>
            <person name="Liu B."/>
            <person name="Cheng P."/>
            <person name="Jiang X."/>
            <person name="Li J."/>
            <person name="Fan D."/>
            <person name="Wang W."/>
            <person name="Fu W."/>
            <person name="Wang T."/>
            <person name="Wang B."/>
            <person name="Zhang J."/>
            <person name="Peng Z."/>
            <person name="Li Y."/>
            <person name="Li N."/>
            <person name="Wang J."/>
            <person name="Chen M."/>
            <person name="He Y."/>
            <person name="Tan F."/>
            <person name="Song X."/>
            <person name="Zheng Q."/>
            <person name="Huang R."/>
            <person name="Yang H."/>
            <person name="Du X."/>
            <person name="Chen L."/>
            <person name="Yang M."/>
            <person name="Gaffney P.M."/>
            <person name="Wang S."/>
            <person name="Luo L."/>
            <person name="She Z."/>
            <person name="Ming Y."/>
            <person name="Huang W."/>
            <person name="Zhang S."/>
            <person name="Huang B."/>
            <person name="Zhang Y."/>
            <person name="Qu T."/>
            <person name="Ni P."/>
            <person name="Miao G."/>
            <person name="Wang J."/>
            <person name="Wang Q."/>
            <person name="Steinberg C.E."/>
            <person name="Wang H."/>
            <person name="Li N."/>
            <person name="Qian L."/>
            <person name="Zhang G."/>
            <person name="Li Y."/>
            <person name="Yang H."/>
            <person name="Liu X."/>
            <person name="Wang J."/>
            <person name="Yin Y."/>
            <person name="Wang J."/>
        </authorList>
    </citation>
    <scope>NUCLEOTIDE SEQUENCE [LARGE SCALE GENOMIC DNA]</scope>
    <source>
        <strain evidence="16">05x7-T-G4-1.051#20</strain>
    </source>
</reference>
<keyword evidence="8" id="KW-1133">Transmembrane helix</keyword>
<protein>
    <submittedName>
        <fullName evidence="16">Putative sodium-coupled neutral amino acid transporter 9</fullName>
    </submittedName>
</protein>
<feature type="domain" description="Amino acid transporter transmembrane" evidence="15">
    <location>
        <begin position="150"/>
        <end position="270"/>
    </location>
</feature>
<keyword evidence="12" id="KW-0325">Glycoprotein</keyword>
<evidence type="ECO:0000256" key="9">
    <source>
        <dbReference type="ARBA" id="ARBA00023053"/>
    </source>
</evidence>
<evidence type="ECO:0000256" key="3">
    <source>
        <dbReference type="ARBA" id="ARBA00022448"/>
    </source>
</evidence>
<evidence type="ECO:0000256" key="8">
    <source>
        <dbReference type="ARBA" id="ARBA00022989"/>
    </source>
</evidence>
<evidence type="ECO:0000256" key="5">
    <source>
        <dbReference type="ARBA" id="ARBA00022723"/>
    </source>
</evidence>
<dbReference type="EMBL" id="JH819021">
    <property type="protein sequence ID" value="EKC33866.1"/>
    <property type="molecule type" value="Genomic_DNA"/>
</dbReference>
<proteinExistence type="inferred from homology"/>
<name>K1RI18_MAGGI</name>
<dbReference type="GO" id="GO:0031902">
    <property type="term" value="C:late endosome membrane"/>
    <property type="evidence" value="ECO:0007669"/>
    <property type="project" value="UniProtKB-SubCell"/>
</dbReference>
<dbReference type="Pfam" id="PF01490">
    <property type="entry name" value="Aa_trans"/>
    <property type="match status" value="2"/>
</dbReference>
<evidence type="ECO:0000256" key="4">
    <source>
        <dbReference type="ARBA" id="ARBA00022692"/>
    </source>
</evidence>
<dbReference type="AlphaFoldDB" id="K1RI18"/>
<sequence>MRRLGPSMMVRERVNPTIRVRRGHRLLSGGLLGNFSRWCAWYPDRFAPSPSSVPGIDHHWMTCSSLTVHSIDLTRDIRSPDQLERRRQPVDFSSLRSVGSSGEMGSTSAVLHRYRYYSRLAPHTDSAFQMPDHVVPPDFYIVVPIITEGKQSSLITIFSLWNTMMGTSILSMPWAIRQAGFATGISLLLLMAILMFYTSYRILKAMQSMGKLDSGIDFSDVCHMILGRWAQVLAVVSSLLTLLGGAIVYWILLSNFFFNVVNFIYHHSSSPHSSVSNGTDYVCPSMSPPSHHGNHSNHSGSFLASPHPHDEVYDRVWDEQYTVPFFLIAVVGPLINFKSPTFFTKFNALGTLSVTYLVSFVAVKASKWGFHLNFQGVDIPNDLHNIYIPDFRGTFAALTGIAALAYFVQNCVISICRNQRHPENNIRDLTIAYILVAVTYIYMGVMFYSAFPLNKDCIEDNLLNNIADTDIMAFVARIGLFFQMICVFPLLLYIFRAQLLFSLFGDVWPSVKHVLGLNVLLVAVCVVFAVFLPHIGSIIGFVGAFCGFSYAILLPCLVHMRTLFNNGELSILTVVFHSTLILLGLANFIGQFLILGKT</sequence>